<comment type="caution">
    <text evidence="1">The sequence shown here is derived from an EMBL/GenBank/DDBJ whole genome shotgun (WGS) entry which is preliminary data.</text>
</comment>
<accession>A0A931AMA0</accession>
<name>A0A931AMA0_9ACTN</name>
<keyword evidence="2" id="KW-1185">Reference proteome</keyword>
<dbReference type="Proteomes" id="UP000605361">
    <property type="component" value="Unassembled WGS sequence"/>
</dbReference>
<organism evidence="1 2">
    <name type="scientific">Nonomuraea cypriaca</name>
    <dbReference type="NCBI Taxonomy" id="1187855"/>
    <lineage>
        <taxon>Bacteria</taxon>
        <taxon>Bacillati</taxon>
        <taxon>Actinomycetota</taxon>
        <taxon>Actinomycetes</taxon>
        <taxon>Streptosporangiales</taxon>
        <taxon>Streptosporangiaceae</taxon>
        <taxon>Nonomuraea</taxon>
    </lineage>
</organism>
<gene>
    <name evidence="1" type="ORF">ITP53_55015</name>
</gene>
<reference evidence="1" key="1">
    <citation type="submission" date="2020-11" db="EMBL/GenBank/DDBJ databases">
        <title>Whole-genome analyses of Nonomuraea sp. K274.</title>
        <authorList>
            <person name="Veyisoglu A."/>
        </authorList>
    </citation>
    <scope>NUCLEOTIDE SEQUENCE</scope>
    <source>
        <strain evidence="1">K274</strain>
    </source>
</reference>
<evidence type="ECO:0000313" key="1">
    <source>
        <dbReference type="EMBL" id="MBF8194623.1"/>
    </source>
</evidence>
<dbReference type="RefSeq" id="WP_195903427.1">
    <property type="nucleotide sequence ID" value="NZ_JADOGI010000480.1"/>
</dbReference>
<dbReference type="EMBL" id="JADOGI010000480">
    <property type="protein sequence ID" value="MBF8194623.1"/>
    <property type="molecule type" value="Genomic_DNA"/>
</dbReference>
<proteinExistence type="predicted"/>
<dbReference type="AlphaFoldDB" id="A0A931AMA0"/>
<evidence type="ECO:0008006" key="3">
    <source>
        <dbReference type="Google" id="ProtNLM"/>
    </source>
</evidence>
<protein>
    <recommendedName>
        <fullName evidence="3">CPBP family intramembrane metalloprotease</fullName>
    </recommendedName>
</protein>
<sequence length="72" mass="7454">MAGSVVSTAAAGVLLCELRRHRGLLTPVMLHLSTNSLGYLFARIAAELKPVPVASAKAGSEHPSGMRLTGGR</sequence>
<evidence type="ECO:0000313" key="2">
    <source>
        <dbReference type="Proteomes" id="UP000605361"/>
    </source>
</evidence>